<dbReference type="Gene3D" id="1.10.3900.10">
    <property type="entry name" value="YacF-like"/>
    <property type="match status" value="1"/>
</dbReference>
<sequence>MPEKIIYEQPLNERIRTFLRLEFLFARLDHALKHNDELSNRNAIDTLLSLLSVFERSDLKQEIIKELERLVSTLSALENTPGVDKRALDDLLGELDQILDSLLVGKSIIGQSLRENDFLYSIRQRASIPGGNCDFDLPAYHFWLRHTSYDARKQQLLNWLNQFASMRAAIEISLRLIRGSTVFKPVAAVTGFFQQNLDSNLPNQLIRVQVMNDTPYYPEISGGKHRFTVRLMHFDINQRAKQITENIDFSLSICAM</sequence>
<dbReference type="PANTHER" id="PTHR39455">
    <property type="entry name" value="CELL DIVISION PROTEIN ZAPD"/>
    <property type="match status" value="1"/>
</dbReference>
<evidence type="ECO:0000256" key="3">
    <source>
        <dbReference type="ARBA" id="ARBA00023210"/>
    </source>
</evidence>
<proteinExistence type="inferred from homology"/>
<evidence type="ECO:0000256" key="2">
    <source>
        <dbReference type="ARBA" id="ARBA00022618"/>
    </source>
</evidence>
<keyword evidence="3" id="KW-0717">Septation</keyword>
<dbReference type="PANTHER" id="PTHR39455:SF1">
    <property type="entry name" value="CELL DIVISION PROTEIN ZAPD"/>
    <property type="match status" value="1"/>
</dbReference>
<dbReference type="GO" id="GO:0043093">
    <property type="term" value="P:FtsZ-dependent cytokinesis"/>
    <property type="evidence" value="ECO:0007669"/>
    <property type="project" value="TreeGrafter"/>
</dbReference>
<dbReference type="SUPFAM" id="SSF160950">
    <property type="entry name" value="YacF-like"/>
    <property type="match status" value="1"/>
</dbReference>
<accession>A0A0F9PMP0</accession>
<protein>
    <recommendedName>
        <fullName evidence="6">Cell division protein ZapD</fullName>
    </recommendedName>
</protein>
<gene>
    <name evidence="5" type="ORF">LCGC14_0880570</name>
</gene>
<keyword evidence="1" id="KW-0963">Cytoplasm</keyword>
<evidence type="ECO:0000256" key="4">
    <source>
        <dbReference type="ARBA" id="ARBA00023306"/>
    </source>
</evidence>
<dbReference type="InterPro" id="IPR027462">
    <property type="entry name" value="ZapD_C"/>
</dbReference>
<evidence type="ECO:0000256" key="1">
    <source>
        <dbReference type="ARBA" id="ARBA00022490"/>
    </source>
</evidence>
<dbReference type="GO" id="GO:0032153">
    <property type="term" value="C:cell division site"/>
    <property type="evidence" value="ECO:0007669"/>
    <property type="project" value="TreeGrafter"/>
</dbReference>
<name>A0A0F9PMP0_9ZZZZ</name>
<reference evidence="5" key="1">
    <citation type="journal article" date="2015" name="Nature">
        <title>Complex archaea that bridge the gap between prokaryotes and eukaryotes.</title>
        <authorList>
            <person name="Spang A."/>
            <person name="Saw J.H."/>
            <person name="Jorgensen S.L."/>
            <person name="Zaremba-Niedzwiedzka K."/>
            <person name="Martijn J."/>
            <person name="Lind A.E."/>
            <person name="van Eijk R."/>
            <person name="Schleper C."/>
            <person name="Guy L."/>
            <person name="Ettema T.J."/>
        </authorList>
    </citation>
    <scope>NUCLEOTIDE SEQUENCE</scope>
</reference>
<dbReference type="EMBL" id="LAZR01002766">
    <property type="protein sequence ID" value="KKN25847.1"/>
    <property type="molecule type" value="Genomic_DNA"/>
</dbReference>
<dbReference type="Pfam" id="PF07072">
    <property type="entry name" value="ZapD"/>
    <property type="match status" value="1"/>
</dbReference>
<comment type="caution">
    <text evidence="5">The sequence shown here is derived from an EMBL/GenBank/DDBJ whole genome shotgun (WGS) entry which is preliminary data.</text>
</comment>
<dbReference type="InterPro" id="IPR036268">
    <property type="entry name" value="ZapD_sf"/>
</dbReference>
<dbReference type="HAMAP" id="MF_01092">
    <property type="entry name" value="ZapD"/>
    <property type="match status" value="1"/>
</dbReference>
<dbReference type="AlphaFoldDB" id="A0A0F9PMP0"/>
<keyword evidence="2" id="KW-0132">Cell division</keyword>
<organism evidence="5">
    <name type="scientific">marine sediment metagenome</name>
    <dbReference type="NCBI Taxonomy" id="412755"/>
    <lineage>
        <taxon>unclassified sequences</taxon>
        <taxon>metagenomes</taxon>
        <taxon>ecological metagenomes</taxon>
    </lineage>
</organism>
<dbReference type="InterPro" id="IPR009777">
    <property type="entry name" value="ZapD"/>
</dbReference>
<evidence type="ECO:0008006" key="6">
    <source>
        <dbReference type="Google" id="ProtNLM"/>
    </source>
</evidence>
<dbReference type="Gene3D" id="2.60.440.10">
    <property type="entry name" value="YacF-like domains"/>
    <property type="match status" value="1"/>
</dbReference>
<dbReference type="GO" id="GO:0000917">
    <property type="term" value="P:division septum assembly"/>
    <property type="evidence" value="ECO:0007669"/>
    <property type="project" value="UniProtKB-KW"/>
</dbReference>
<dbReference type="NCBIfam" id="NF003656">
    <property type="entry name" value="PRK05287.1-4"/>
    <property type="match status" value="1"/>
</dbReference>
<evidence type="ECO:0000313" key="5">
    <source>
        <dbReference type="EMBL" id="KKN25847.1"/>
    </source>
</evidence>
<keyword evidence="4" id="KW-0131">Cell cycle</keyword>